<feature type="transmembrane region" description="Helical" evidence="5">
    <location>
        <begin position="120"/>
        <end position="139"/>
    </location>
</feature>
<dbReference type="Proteomes" id="UP000509623">
    <property type="component" value="Chromosome"/>
</dbReference>
<gene>
    <name evidence="7" type="ORF">GJQ69_04155</name>
    <name evidence="8" type="ORF">GKP14_00425</name>
</gene>
<comment type="subcellular location">
    <subcellularLocation>
        <location evidence="1">Membrane</location>
        <topology evidence="1">Multi-pass membrane protein</topology>
    </subcellularLocation>
</comment>
<dbReference type="RefSeq" id="WP_174193044.1">
    <property type="nucleotide sequence ID" value="NZ_CP046051.1"/>
</dbReference>
<evidence type="ECO:0000259" key="6">
    <source>
        <dbReference type="Pfam" id="PF04932"/>
    </source>
</evidence>
<evidence type="ECO:0000313" key="9">
    <source>
        <dbReference type="Proteomes" id="UP000501316"/>
    </source>
</evidence>
<dbReference type="GO" id="GO:0016020">
    <property type="term" value="C:membrane"/>
    <property type="evidence" value="ECO:0007669"/>
    <property type="project" value="UniProtKB-SubCell"/>
</dbReference>
<evidence type="ECO:0000256" key="4">
    <source>
        <dbReference type="ARBA" id="ARBA00023136"/>
    </source>
</evidence>
<reference evidence="8" key="3">
    <citation type="journal article" date="2022" name="Int. J. Syst. Evol. Microbiol.">
        <title>Caproicibacterium lactatifermentans sp. nov., isolated from pit clay used for the production of Chinese strong aroma-type liquor.</title>
        <authorList>
            <person name="Wang H."/>
            <person name="Gu Y."/>
            <person name="Zhao D."/>
            <person name="Qiao Z."/>
            <person name="Zheng J."/>
            <person name="Gao J."/>
            <person name="Ren C."/>
            <person name="Xu Y."/>
        </authorList>
    </citation>
    <scope>NUCLEOTIDE SEQUENCE</scope>
    <source>
        <strain evidence="8">JNU-WLY1368</strain>
    </source>
</reference>
<evidence type="ECO:0000313" key="10">
    <source>
        <dbReference type="Proteomes" id="UP000509623"/>
    </source>
</evidence>
<evidence type="ECO:0000313" key="7">
    <source>
        <dbReference type="EMBL" id="QKN23740.1"/>
    </source>
</evidence>
<name>A0A859DPL8_9FIRM</name>
<sequence>MRRRFFLFGRIISARKAFYRPDTGKELVHIAQVKDLVAAAKRGLQKLQTNAAFADKCLALVVIGSLYLPSTVSGFTIIAASFYVMANYQRRGKVFGAPYFKLLFGSFVFSFFISASYRNYMGMAMTLMLLAMMVYGMYLRSVMTRGLLDEMLDLACLMSVPAVLAAVLQKAVTFAADPSYRPVSFFNNANYFGMMIEFTVAIILYRALRNRRALSMYTVLLGVNMLGLYLCGSMSALAAVSCGIFVFLLCKHRRKLAGLYGIVLVAFFAVNKVVPALFPRTEAISYTTDQRLSIWHGAVSGILQTPLFGRGMRAYSIVHDLFGTYPTYHCHNLYLDCLLDFGILGSAVMLIFGWYYLRGIIRRIRGRRACNADLLFLTVLIMTLVHGCTDVTISWTQTGMLFFILFSATGVSLQRNRQTSLSVSHSYYHQSPRTVKYYQ</sequence>
<reference evidence="8" key="2">
    <citation type="journal article" date="2021" name="Appl. Environ. Microbiol.">
        <title>Adaptability of a Caproate-Producing Bacterium Contributes to Its Dominance in an Anaerobic Fermentation System.</title>
        <authorList>
            <person name="Wang H."/>
            <person name="Gu Y."/>
            <person name="Zhou W."/>
            <person name="Zhao D."/>
            <person name="Qiao Z."/>
            <person name="Zheng J."/>
            <person name="Gao J."/>
            <person name="Chen X."/>
            <person name="Ren C."/>
            <person name="Xu Y."/>
        </authorList>
    </citation>
    <scope>NUCLEOTIDE SEQUENCE</scope>
    <source>
        <strain evidence="8">JNU-WLY1368</strain>
    </source>
</reference>
<dbReference type="KEGG" id="clf:GJQ69_04155"/>
<reference evidence="9 10" key="1">
    <citation type="submission" date="2019-11" db="EMBL/GenBank/DDBJ databases">
        <authorList>
            <person name="Ren C."/>
            <person name="Wang H."/>
            <person name="Xu Y."/>
        </authorList>
    </citation>
    <scope>NUCLEOTIDE SEQUENCE [LARGE SCALE GENOMIC DNA]</scope>
    <source>
        <strain evidence="10">JNU-WLY1368</strain>
        <strain evidence="7 9">LBM 19010</strain>
    </source>
</reference>
<keyword evidence="7" id="KW-0436">Ligase</keyword>
<keyword evidence="3 5" id="KW-1133">Transmembrane helix</keyword>
<keyword evidence="10" id="KW-1185">Reference proteome</keyword>
<dbReference type="PANTHER" id="PTHR37422:SF13">
    <property type="entry name" value="LIPOPOLYSACCHARIDE BIOSYNTHESIS PROTEIN PA4999-RELATED"/>
    <property type="match status" value="1"/>
</dbReference>
<evidence type="ECO:0000256" key="2">
    <source>
        <dbReference type="ARBA" id="ARBA00022692"/>
    </source>
</evidence>
<dbReference type="GO" id="GO:0016874">
    <property type="term" value="F:ligase activity"/>
    <property type="evidence" value="ECO:0007669"/>
    <property type="project" value="UniProtKB-KW"/>
</dbReference>
<keyword evidence="4 5" id="KW-0472">Membrane</keyword>
<feature type="transmembrane region" description="Helical" evidence="5">
    <location>
        <begin position="151"/>
        <end position="168"/>
    </location>
</feature>
<keyword evidence="2 5" id="KW-0812">Transmembrane</keyword>
<feature type="transmembrane region" description="Helical" evidence="5">
    <location>
        <begin position="57"/>
        <end position="84"/>
    </location>
</feature>
<proteinExistence type="predicted"/>
<dbReference type="AlphaFoldDB" id="A0A859DPL8"/>
<protein>
    <submittedName>
        <fullName evidence="7">O-antigen ligase family protein</fullName>
    </submittedName>
</protein>
<feature type="transmembrane region" description="Helical" evidence="5">
    <location>
        <begin position="189"/>
        <end position="207"/>
    </location>
</feature>
<dbReference type="PANTHER" id="PTHR37422">
    <property type="entry name" value="TEICHURONIC ACID BIOSYNTHESIS PROTEIN TUAE"/>
    <property type="match status" value="1"/>
</dbReference>
<dbReference type="Proteomes" id="UP000501316">
    <property type="component" value="Chromosome"/>
</dbReference>
<feature type="transmembrane region" description="Helical" evidence="5">
    <location>
        <begin position="369"/>
        <end position="387"/>
    </location>
</feature>
<dbReference type="InterPro" id="IPR051533">
    <property type="entry name" value="WaaL-like"/>
</dbReference>
<organism evidence="7 9">
    <name type="scientific">Caproicibacterium lactatifermentans</name>
    <dbReference type="NCBI Taxonomy" id="2666138"/>
    <lineage>
        <taxon>Bacteria</taxon>
        <taxon>Bacillati</taxon>
        <taxon>Bacillota</taxon>
        <taxon>Clostridia</taxon>
        <taxon>Eubacteriales</taxon>
        <taxon>Oscillospiraceae</taxon>
        <taxon>Caproicibacterium</taxon>
    </lineage>
</organism>
<feature type="transmembrane region" description="Helical" evidence="5">
    <location>
        <begin position="227"/>
        <end position="250"/>
    </location>
</feature>
<feature type="transmembrane region" description="Helical" evidence="5">
    <location>
        <begin position="257"/>
        <end position="278"/>
    </location>
</feature>
<dbReference type="InterPro" id="IPR007016">
    <property type="entry name" value="O-antigen_ligase-rel_domated"/>
</dbReference>
<accession>A0A859DPL8</accession>
<feature type="transmembrane region" description="Helical" evidence="5">
    <location>
        <begin position="96"/>
        <end position="113"/>
    </location>
</feature>
<evidence type="ECO:0000256" key="3">
    <source>
        <dbReference type="ARBA" id="ARBA00022989"/>
    </source>
</evidence>
<dbReference type="Pfam" id="PF04932">
    <property type="entry name" value="Wzy_C"/>
    <property type="match status" value="1"/>
</dbReference>
<dbReference type="EMBL" id="CP046051">
    <property type="protein sequence ID" value="QKN23740.1"/>
    <property type="molecule type" value="Genomic_DNA"/>
</dbReference>
<evidence type="ECO:0000256" key="5">
    <source>
        <dbReference type="SAM" id="Phobius"/>
    </source>
</evidence>
<evidence type="ECO:0000313" key="8">
    <source>
        <dbReference type="EMBL" id="QKO29625.1"/>
    </source>
</evidence>
<feature type="domain" description="O-antigen ligase-related" evidence="6">
    <location>
        <begin position="226"/>
        <end position="349"/>
    </location>
</feature>
<dbReference type="EMBL" id="CP046161">
    <property type="protein sequence ID" value="QKO29625.1"/>
    <property type="molecule type" value="Genomic_DNA"/>
</dbReference>
<feature type="transmembrane region" description="Helical" evidence="5">
    <location>
        <begin position="333"/>
        <end position="357"/>
    </location>
</feature>
<evidence type="ECO:0000256" key="1">
    <source>
        <dbReference type="ARBA" id="ARBA00004141"/>
    </source>
</evidence>